<name>A0A401LC98_9FIRM</name>
<dbReference type="Proteomes" id="UP000287361">
    <property type="component" value="Unassembled WGS sequence"/>
</dbReference>
<keyword evidence="3" id="KW-0819">tRNA processing</keyword>
<organism evidence="13 14">
    <name type="scientific">Anaerotignum faecicola</name>
    <dbReference type="NCBI Taxonomy" id="2358141"/>
    <lineage>
        <taxon>Bacteria</taxon>
        <taxon>Bacillati</taxon>
        <taxon>Bacillota</taxon>
        <taxon>Clostridia</taxon>
        <taxon>Lachnospirales</taxon>
        <taxon>Anaerotignaceae</taxon>
        <taxon>Anaerotignum</taxon>
    </lineage>
</organism>
<keyword evidence="7" id="KW-0460">Magnesium</keyword>
<dbReference type="PANTHER" id="PTHR46173">
    <property type="entry name" value="CCA TRNA NUCLEOTIDYLTRANSFERASE 1, MITOCHONDRIAL"/>
    <property type="match status" value="1"/>
</dbReference>
<dbReference type="Pfam" id="PF12627">
    <property type="entry name" value="PolyA_pol_RNAbd"/>
    <property type="match status" value="1"/>
</dbReference>
<keyword evidence="2 9" id="KW-0808">Transferase</keyword>
<evidence type="ECO:0000313" key="13">
    <source>
        <dbReference type="EMBL" id="GCB29102.1"/>
    </source>
</evidence>
<dbReference type="CDD" id="cd05398">
    <property type="entry name" value="NT_ClassII-CCAase"/>
    <property type="match status" value="1"/>
</dbReference>
<accession>A0A401LC98</accession>
<dbReference type="InterPro" id="IPR043519">
    <property type="entry name" value="NT_sf"/>
</dbReference>
<dbReference type="GO" id="GO:0000166">
    <property type="term" value="F:nucleotide binding"/>
    <property type="evidence" value="ECO:0007669"/>
    <property type="project" value="UniProtKB-KW"/>
</dbReference>
<dbReference type="EMBL" id="BHVZ01000001">
    <property type="protein sequence ID" value="GCB29102.1"/>
    <property type="molecule type" value="Genomic_DNA"/>
</dbReference>
<dbReference type="SUPFAM" id="SSF81891">
    <property type="entry name" value="Poly A polymerase C-terminal region-like"/>
    <property type="match status" value="1"/>
</dbReference>
<evidence type="ECO:0000256" key="6">
    <source>
        <dbReference type="ARBA" id="ARBA00022741"/>
    </source>
</evidence>
<reference evidence="13 14" key="1">
    <citation type="submission" date="2018-10" db="EMBL/GenBank/DDBJ databases">
        <title>Draft Genome Sequence of Anaerotignum sp. KCTC 15736.</title>
        <authorList>
            <person name="Choi S.H."/>
            <person name="Kim J.S."/>
            <person name="Kang S.W."/>
            <person name="Lee J.S."/>
            <person name="Park S.H."/>
        </authorList>
    </citation>
    <scope>NUCLEOTIDE SEQUENCE [LARGE SCALE GENOMIC DNA]</scope>
    <source>
        <strain evidence="13 14">KCTC 15736</strain>
    </source>
</reference>
<evidence type="ECO:0000256" key="8">
    <source>
        <dbReference type="ARBA" id="ARBA00022884"/>
    </source>
</evidence>
<keyword evidence="8 9" id="KW-0694">RNA-binding</keyword>
<dbReference type="Pfam" id="PF01743">
    <property type="entry name" value="PolyA_pol"/>
    <property type="match status" value="1"/>
</dbReference>
<dbReference type="GO" id="GO:0000049">
    <property type="term" value="F:tRNA binding"/>
    <property type="evidence" value="ECO:0007669"/>
    <property type="project" value="TreeGrafter"/>
</dbReference>
<keyword evidence="6" id="KW-0547">Nucleotide-binding</keyword>
<dbReference type="GO" id="GO:0008033">
    <property type="term" value="P:tRNA processing"/>
    <property type="evidence" value="ECO:0007669"/>
    <property type="project" value="UniProtKB-KW"/>
</dbReference>
<dbReference type="SUPFAM" id="SSF81301">
    <property type="entry name" value="Nucleotidyltransferase"/>
    <property type="match status" value="1"/>
</dbReference>
<dbReference type="Gene3D" id="3.30.460.10">
    <property type="entry name" value="Beta Polymerase, domain 2"/>
    <property type="match status" value="1"/>
</dbReference>
<dbReference type="NCBIfam" id="NF009814">
    <property type="entry name" value="PRK13299.1"/>
    <property type="match status" value="1"/>
</dbReference>
<proteinExistence type="inferred from homology"/>
<dbReference type="InterPro" id="IPR032828">
    <property type="entry name" value="PolyA_RNA-bd"/>
</dbReference>
<dbReference type="OrthoDB" id="9805698at2"/>
<evidence type="ECO:0000259" key="12">
    <source>
        <dbReference type="Pfam" id="PF13735"/>
    </source>
</evidence>
<dbReference type="Pfam" id="PF13735">
    <property type="entry name" value="tRNA_NucTran2_2"/>
    <property type="match status" value="1"/>
</dbReference>
<dbReference type="Gene3D" id="1.10.3090.10">
    <property type="entry name" value="cca-adding enzyme, domain 2"/>
    <property type="match status" value="1"/>
</dbReference>
<dbReference type="InterPro" id="IPR002646">
    <property type="entry name" value="PolA_pol_head_dom"/>
</dbReference>
<gene>
    <name evidence="13" type="ORF">KGMB03357_07630</name>
</gene>
<keyword evidence="4 13" id="KW-0548">Nucleotidyltransferase</keyword>
<evidence type="ECO:0000256" key="1">
    <source>
        <dbReference type="ARBA" id="ARBA00001946"/>
    </source>
</evidence>
<keyword evidence="5" id="KW-0479">Metal-binding</keyword>
<dbReference type="GO" id="GO:0016779">
    <property type="term" value="F:nucleotidyltransferase activity"/>
    <property type="evidence" value="ECO:0007669"/>
    <property type="project" value="UniProtKB-KW"/>
</dbReference>
<sequence>MQKLNIAIPQDAVWILNKLNEGGHEAYIVGGCVRDSILGRIPQDWDITTSALPEETKTIFDHTFDTGIKHGTITVVLHHENYEVTTYRIDGEYADCRHPDEVSFTKKLNEDLLRRDFTMNAIAYHPKEGFRDPFHGQEDIAAGMIRGVGEPAKRFQEDALRMLRCVRFSAQLGFAIDPETWAALCANTALIQKISAERIREELQKLWLAPFAKKMPLLWESGLLAQIDATLSASLIANSRTLLEEISLCPKDSILRWCIVLQHYPLSEVKGFLRGMRLDNHSIKRISLLLDELSADLPTEPYPLRKKLRTIGQEATEQLLLLQSILRPASPHAETKAALEKILAAGDCLSLKTLALTGQDLMALGAPHGKILGTILAELLDIVLHAPEKNTKETLTTLALALLEKR</sequence>
<protein>
    <submittedName>
        <fullName evidence="13">Polynucleotide adenylyltransferase</fullName>
    </submittedName>
</protein>
<feature type="domain" description="CCA-adding enzyme C-terminal" evidence="12">
    <location>
        <begin position="253"/>
        <end position="397"/>
    </location>
</feature>
<dbReference type="PANTHER" id="PTHR46173:SF1">
    <property type="entry name" value="CCA TRNA NUCLEOTIDYLTRANSFERASE 1, MITOCHONDRIAL"/>
    <property type="match status" value="1"/>
</dbReference>
<dbReference type="AlphaFoldDB" id="A0A401LC98"/>
<evidence type="ECO:0000256" key="9">
    <source>
        <dbReference type="RuleBase" id="RU003953"/>
    </source>
</evidence>
<evidence type="ECO:0000259" key="11">
    <source>
        <dbReference type="Pfam" id="PF12627"/>
    </source>
</evidence>
<evidence type="ECO:0000256" key="3">
    <source>
        <dbReference type="ARBA" id="ARBA00022694"/>
    </source>
</evidence>
<evidence type="ECO:0000256" key="2">
    <source>
        <dbReference type="ARBA" id="ARBA00022679"/>
    </source>
</evidence>
<evidence type="ECO:0000313" key="14">
    <source>
        <dbReference type="Proteomes" id="UP000287361"/>
    </source>
</evidence>
<comment type="caution">
    <text evidence="13">The sequence shown here is derived from an EMBL/GenBank/DDBJ whole genome shotgun (WGS) entry which is preliminary data.</text>
</comment>
<evidence type="ECO:0000256" key="7">
    <source>
        <dbReference type="ARBA" id="ARBA00022842"/>
    </source>
</evidence>
<dbReference type="Gene3D" id="1.10.246.80">
    <property type="match status" value="1"/>
</dbReference>
<dbReference type="InterPro" id="IPR032810">
    <property type="entry name" value="CCA-adding_enz_C"/>
</dbReference>
<evidence type="ECO:0000259" key="10">
    <source>
        <dbReference type="Pfam" id="PF01743"/>
    </source>
</evidence>
<feature type="domain" description="tRNA nucleotidyltransferase/poly(A) polymerase RNA and SrmB- binding" evidence="11">
    <location>
        <begin position="173"/>
        <end position="227"/>
    </location>
</feature>
<evidence type="ECO:0000256" key="4">
    <source>
        <dbReference type="ARBA" id="ARBA00022695"/>
    </source>
</evidence>
<dbReference type="GO" id="GO:0046872">
    <property type="term" value="F:metal ion binding"/>
    <property type="evidence" value="ECO:0007669"/>
    <property type="project" value="UniProtKB-KW"/>
</dbReference>
<dbReference type="InterPro" id="IPR050264">
    <property type="entry name" value="Bact_CCA-adding_enz_type3_sf"/>
</dbReference>
<keyword evidence="14" id="KW-1185">Reference proteome</keyword>
<evidence type="ECO:0000256" key="5">
    <source>
        <dbReference type="ARBA" id="ARBA00022723"/>
    </source>
</evidence>
<feature type="domain" description="Poly A polymerase head" evidence="10">
    <location>
        <begin position="26"/>
        <end position="146"/>
    </location>
</feature>
<comment type="cofactor">
    <cofactor evidence="1">
        <name>Mg(2+)</name>
        <dbReference type="ChEBI" id="CHEBI:18420"/>
    </cofactor>
</comment>
<comment type="similarity">
    <text evidence="9">Belongs to the tRNA nucleotidyltransferase/poly(A) polymerase family.</text>
</comment>